<evidence type="ECO:0000256" key="3">
    <source>
        <dbReference type="ARBA" id="ARBA00023026"/>
    </source>
</evidence>
<dbReference type="AlphaFoldDB" id="A0A2C5YDT2"/>
<dbReference type="Pfam" id="PF01375">
    <property type="entry name" value="Enterotoxin_a"/>
    <property type="match status" value="1"/>
</dbReference>
<proteinExistence type="predicted"/>
<evidence type="ECO:0000256" key="2">
    <source>
        <dbReference type="ARBA" id="ARBA00022729"/>
    </source>
</evidence>
<dbReference type="InterPro" id="IPR001144">
    <property type="entry name" value="Enterotoxin_A"/>
</dbReference>
<evidence type="ECO:0000256" key="4">
    <source>
        <dbReference type="ARBA" id="ARBA00023157"/>
    </source>
</evidence>
<feature type="compositionally biased region" description="Polar residues" evidence="5">
    <location>
        <begin position="228"/>
        <end position="263"/>
    </location>
</feature>
<reference evidence="6 7" key="1">
    <citation type="submission" date="2017-06" db="EMBL/GenBank/DDBJ databases">
        <title>Ant-infecting Ophiocordyceps genomes reveal a high diversity of potential behavioral manipulation genes and a possible major role for enterotoxins.</title>
        <authorList>
            <person name="De Bekker C."/>
            <person name="Evans H.C."/>
            <person name="Brachmann A."/>
            <person name="Hughes D.P."/>
        </authorList>
    </citation>
    <scope>NUCLEOTIDE SEQUENCE [LARGE SCALE GENOMIC DNA]</scope>
    <source>
        <strain evidence="6 7">Map64</strain>
    </source>
</reference>
<evidence type="ECO:0000313" key="6">
    <source>
        <dbReference type="EMBL" id="PHH65031.1"/>
    </source>
</evidence>
<dbReference type="Gene3D" id="3.90.210.10">
    <property type="entry name" value="Heat-Labile Enterotoxin, subunit A"/>
    <property type="match status" value="1"/>
</dbReference>
<evidence type="ECO:0000256" key="5">
    <source>
        <dbReference type="SAM" id="MobiDB-lite"/>
    </source>
</evidence>
<keyword evidence="2" id="KW-0732">Signal</keyword>
<sequence length="619" mass="68601">MPMEQVPPEKVQKIVYRGDTRPPNVIAGYVENGKPRPGFYPKPGPEVPAKYNLLSHVQGNIDNTAYVSTTSDIQRAKLYASPQGQRGYIYKIEASTTFVDVNRSLRIPKYWGNLEFAAMKGIPYSQVIGYTQVTDDVTRLLELNKAQDIKFTENKQYKPLPKPLKGSTTRSELAVFPKGHKALELQPWKDFKNTNNGADVVFKKIVASEHPAVVLAGKTRTPVDVASNPKTKSLKPQNGDSAKSSKTPQQKGKGLSPSSTRSKFSGWKFQTAKTVTSAVAFAAVAPFARRLLEILKEWHHPIGKAVKWLDDAIASVQEAIGGPQRHDIEGNDLKASFICALRGGNTDSFVAGRKNKICTSSADEFTEEIEQEIRQGQFAKSAELCQGIETYAGGHPAVWQYEKRRCAAIFRHKAYPQWLLTTGLEQLMQTCAQLETNPPQDKQLLARLENRCESLLQETEKVKNGQVEKIEPTNPGDGSCKYSSFKKCYWLGEAPNCSHRTSRNLWGMIRHPTDPNKILQIMSWTRDTTQSALCKSSGRKNPGASCCAEYGAGCWSARGFKSLACERQLLKRGLDSLIDEVDSSEITEEQLELANNHTIDDVGALNSTINGLFNVSSAE</sequence>
<accession>A0A2C5YDT2</accession>
<feature type="region of interest" description="Disordered" evidence="5">
    <location>
        <begin position="224"/>
        <end position="263"/>
    </location>
</feature>
<evidence type="ECO:0000313" key="7">
    <source>
        <dbReference type="Proteomes" id="UP000226192"/>
    </source>
</evidence>
<name>A0A2C5YDT2_9HYPO</name>
<keyword evidence="4" id="KW-1015">Disulfide bond</keyword>
<dbReference type="STRING" id="1399860.A0A2C5YDT2"/>
<dbReference type="Proteomes" id="UP000226192">
    <property type="component" value="Unassembled WGS sequence"/>
</dbReference>
<dbReference type="OrthoDB" id="4936804at2759"/>
<evidence type="ECO:0000256" key="1">
    <source>
        <dbReference type="ARBA" id="ARBA00022656"/>
    </source>
</evidence>
<dbReference type="GO" id="GO:0090729">
    <property type="term" value="F:toxin activity"/>
    <property type="evidence" value="ECO:0007669"/>
    <property type="project" value="UniProtKB-KW"/>
</dbReference>
<dbReference type="EMBL" id="NJET01000022">
    <property type="protein sequence ID" value="PHH65031.1"/>
    <property type="molecule type" value="Genomic_DNA"/>
</dbReference>
<gene>
    <name evidence="6" type="ORF">CDD81_3429</name>
</gene>
<organism evidence="6 7">
    <name type="scientific">Ophiocordyceps australis</name>
    <dbReference type="NCBI Taxonomy" id="1399860"/>
    <lineage>
        <taxon>Eukaryota</taxon>
        <taxon>Fungi</taxon>
        <taxon>Dikarya</taxon>
        <taxon>Ascomycota</taxon>
        <taxon>Pezizomycotina</taxon>
        <taxon>Sordariomycetes</taxon>
        <taxon>Hypocreomycetidae</taxon>
        <taxon>Hypocreales</taxon>
        <taxon>Ophiocordycipitaceae</taxon>
        <taxon>Ophiocordyceps</taxon>
    </lineage>
</organism>
<keyword evidence="7" id="KW-1185">Reference proteome</keyword>
<dbReference type="SUPFAM" id="SSF56399">
    <property type="entry name" value="ADP-ribosylation"/>
    <property type="match status" value="1"/>
</dbReference>
<protein>
    <submittedName>
        <fullName evidence="6">Putative enterotoxin</fullName>
    </submittedName>
</protein>
<keyword evidence="1" id="KW-0800">Toxin</keyword>
<keyword evidence="3" id="KW-0843">Virulence</keyword>
<comment type="caution">
    <text evidence="6">The sequence shown here is derived from an EMBL/GenBank/DDBJ whole genome shotgun (WGS) entry which is preliminary data.</text>
</comment>